<evidence type="ECO:0000259" key="1">
    <source>
        <dbReference type="Pfam" id="PF01431"/>
    </source>
</evidence>
<dbReference type="GO" id="GO:0016485">
    <property type="term" value="P:protein processing"/>
    <property type="evidence" value="ECO:0007669"/>
    <property type="project" value="TreeGrafter"/>
</dbReference>
<name>A0A5E4NDY8_9HEMI</name>
<proteinExistence type="predicted"/>
<accession>A0A5E4NDY8</accession>
<keyword evidence="3" id="KW-1185">Reference proteome</keyword>
<dbReference type="PANTHER" id="PTHR11733:SF224">
    <property type="entry name" value="NEPRILYSIN-2"/>
    <property type="match status" value="1"/>
</dbReference>
<dbReference type="Pfam" id="PF01431">
    <property type="entry name" value="Peptidase_M13"/>
    <property type="match status" value="1"/>
</dbReference>
<dbReference type="InterPro" id="IPR018497">
    <property type="entry name" value="Peptidase_M13_C"/>
</dbReference>
<dbReference type="SUPFAM" id="SSF55486">
    <property type="entry name" value="Metalloproteases ('zincins'), catalytic domain"/>
    <property type="match status" value="1"/>
</dbReference>
<organism evidence="2 3">
    <name type="scientific">Cinara cedri</name>
    <dbReference type="NCBI Taxonomy" id="506608"/>
    <lineage>
        <taxon>Eukaryota</taxon>
        <taxon>Metazoa</taxon>
        <taxon>Ecdysozoa</taxon>
        <taxon>Arthropoda</taxon>
        <taxon>Hexapoda</taxon>
        <taxon>Insecta</taxon>
        <taxon>Pterygota</taxon>
        <taxon>Neoptera</taxon>
        <taxon>Paraneoptera</taxon>
        <taxon>Hemiptera</taxon>
        <taxon>Sternorrhyncha</taxon>
        <taxon>Aphidomorpha</taxon>
        <taxon>Aphidoidea</taxon>
        <taxon>Aphididae</taxon>
        <taxon>Lachninae</taxon>
        <taxon>Cinara</taxon>
    </lineage>
</organism>
<evidence type="ECO:0000313" key="2">
    <source>
        <dbReference type="EMBL" id="VVC41913.1"/>
    </source>
</evidence>
<evidence type="ECO:0000313" key="3">
    <source>
        <dbReference type="Proteomes" id="UP000325440"/>
    </source>
</evidence>
<sequence length="291" mass="33693">MDSATKKYALDKAEAIEEFVAYPDELLDVRMVDGYYSSLRLDDGDYLGTMLRLSRFEYDKYFERLHVPVNKSDWVTHGRAVVLNAFYNIVENSIQFPAGILQGMFFSADRPNYMNFGSIGYVIGHEITHGFDDKGRMYDKTGSMRNWWRRETSKRFTERALCMVRQYNGFEMAGQNVNGMQTLDENIADNGGVMLAYRAYSRWSAACAGGPEPRLPGLDRYTPRQMFWISSANVWCSVYRPEAIRKFLQTNQHSPGRFRVIGSFQNQREFAEDFRCPVGSYMNPAKKCKVW</sequence>
<dbReference type="Proteomes" id="UP000325440">
    <property type="component" value="Unassembled WGS sequence"/>
</dbReference>
<protein>
    <submittedName>
        <fullName evidence="2">Peptidase M13, C-terminal domain,Peptidase M13,Metallopeptidase, catalytic domain</fullName>
    </submittedName>
</protein>
<gene>
    <name evidence="2" type="ORF">CINCED_3A003617</name>
</gene>
<feature type="domain" description="Peptidase M13 C-terminal" evidence="1">
    <location>
        <begin position="84"/>
        <end position="290"/>
    </location>
</feature>
<dbReference type="PROSITE" id="PS51885">
    <property type="entry name" value="NEPRILYSIN"/>
    <property type="match status" value="1"/>
</dbReference>
<dbReference type="InterPro" id="IPR024079">
    <property type="entry name" value="MetalloPept_cat_dom_sf"/>
</dbReference>
<dbReference type="GO" id="GO:0005886">
    <property type="term" value="C:plasma membrane"/>
    <property type="evidence" value="ECO:0007669"/>
    <property type="project" value="TreeGrafter"/>
</dbReference>
<dbReference type="GO" id="GO:0004222">
    <property type="term" value="F:metalloendopeptidase activity"/>
    <property type="evidence" value="ECO:0007669"/>
    <property type="project" value="InterPro"/>
</dbReference>
<dbReference type="Gene3D" id="3.40.390.10">
    <property type="entry name" value="Collagenase (Catalytic Domain)"/>
    <property type="match status" value="1"/>
</dbReference>
<reference evidence="2 3" key="1">
    <citation type="submission" date="2019-08" db="EMBL/GenBank/DDBJ databases">
        <authorList>
            <person name="Alioto T."/>
            <person name="Alioto T."/>
            <person name="Gomez Garrido J."/>
        </authorList>
    </citation>
    <scope>NUCLEOTIDE SEQUENCE [LARGE SCALE GENOMIC DNA]</scope>
</reference>
<dbReference type="CDD" id="cd08662">
    <property type="entry name" value="M13"/>
    <property type="match status" value="1"/>
</dbReference>
<dbReference type="PRINTS" id="PR00786">
    <property type="entry name" value="NEPRILYSIN"/>
</dbReference>
<dbReference type="InterPro" id="IPR000718">
    <property type="entry name" value="Peptidase_M13"/>
</dbReference>
<dbReference type="EMBL" id="CABPRJ010001931">
    <property type="protein sequence ID" value="VVC41913.1"/>
    <property type="molecule type" value="Genomic_DNA"/>
</dbReference>
<dbReference type="PANTHER" id="PTHR11733">
    <property type="entry name" value="ZINC METALLOPROTEASE FAMILY M13 NEPRILYSIN-RELATED"/>
    <property type="match status" value="1"/>
</dbReference>
<dbReference type="OrthoDB" id="6475849at2759"/>
<dbReference type="AlphaFoldDB" id="A0A5E4NDY8"/>